<reference evidence="7 8" key="1">
    <citation type="journal article" date="2018" name="IMA Fungus">
        <title>IMA Genome-F 9: Draft genome sequence of Annulohypoxylon stygium, Aspergillus mulundensis, Berkeleyomyces basicola (syn. Thielaviopsis basicola), Ceratocystis smalleyi, two Cercospora beticola strains, Coleophoma cylindrospora, Fusarium fracticaudum, Phialophora cf. hyalina, and Morchella septimelata.</title>
        <authorList>
            <person name="Wingfield B.D."/>
            <person name="Bills G.F."/>
            <person name="Dong Y."/>
            <person name="Huang W."/>
            <person name="Nel W.J."/>
            <person name="Swalarsk-Parry B.S."/>
            <person name="Vaghefi N."/>
            <person name="Wilken P.M."/>
            <person name="An Z."/>
            <person name="de Beer Z.W."/>
            <person name="De Vos L."/>
            <person name="Chen L."/>
            <person name="Duong T.A."/>
            <person name="Gao Y."/>
            <person name="Hammerbacher A."/>
            <person name="Kikkert J.R."/>
            <person name="Li Y."/>
            <person name="Li H."/>
            <person name="Li K."/>
            <person name="Li Q."/>
            <person name="Liu X."/>
            <person name="Ma X."/>
            <person name="Naidoo K."/>
            <person name="Pethybridge S.J."/>
            <person name="Sun J."/>
            <person name="Steenkamp E.T."/>
            <person name="van der Nest M.A."/>
            <person name="van Wyk S."/>
            <person name="Wingfield M.J."/>
            <person name="Xiong C."/>
            <person name="Yue Q."/>
            <person name="Zhang X."/>
        </authorList>
    </citation>
    <scope>NUCLEOTIDE SEQUENCE [LARGE SCALE GENOMIC DNA]</scope>
    <source>
        <strain evidence="7 8">BP5796</strain>
    </source>
</reference>
<feature type="transmembrane region" description="Helical" evidence="6">
    <location>
        <begin position="506"/>
        <end position="526"/>
    </location>
</feature>
<sequence length="602" mass="67838">MEFICMGGWWDEKRHVYIVVTSTPNLGDVSNRASHHLPVAMLNQYSSSLNAKWQHLKRAFSSRQAFSDFIHVEPTLDSDGKVNFWINEDLKPTPPEKQTWSWFNYLVFYFGVGFGNWTLGSTMIGIGLSWWQSIVVIFVSQLIASVAIYFASRVGAVYHIGYPCVARSVFGMYGSYYYVGARAILAQIWYGVQMYSSARLLDCMLRAIFGTSYYNIPNHVPASQGINSRILLCFFLMWLVHLTLCSLRPYQLNKFFWAKTIIITPAVIGLFIFCMVHTKGNLGSMYGTTTTKGGFGWFFMYAINAGMGNNATYITNQPDMTRWSKTLWGCRWPQVIINPLTVTVSATFGILATAAINNAWGLELWNQWDLLGAIMDRYWSPGPRFAIALCSFAWTFYFLGVNISSNALPFGSDSTMLLPQFLTIPRGQWLATFICWGLVPWKIEASATIFVSFLSGYGIFMASVSAVMMCEYYIITKGNLFISHLYTGTKENKHYYYNKGWNIQALIAYVCGVAVPFPGFCGTLGANVSQAATDIGHLGWLLSFTISFILYYIICKFWPTENQKIIKEMGLGWEQMANAPETVDALTPEPVEEVAVLGAEKV</sequence>
<evidence type="ECO:0000256" key="1">
    <source>
        <dbReference type="ARBA" id="ARBA00004141"/>
    </source>
</evidence>
<feature type="transmembrane region" description="Helical" evidence="6">
    <location>
        <begin position="173"/>
        <end position="192"/>
    </location>
</feature>
<organism evidence="7 8">
    <name type="scientific">Coleophoma crateriformis</name>
    <dbReference type="NCBI Taxonomy" id="565419"/>
    <lineage>
        <taxon>Eukaryota</taxon>
        <taxon>Fungi</taxon>
        <taxon>Dikarya</taxon>
        <taxon>Ascomycota</taxon>
        <taxon>Pezizomycotina</taxon>
        <taxon>Leotiomycetes</taxon>
        <taxon>Helotiales</taxon>
        <taxon>Dermateaceae</taxon>
        <taxon>Coleophoma</taxon>
    </lineage>
</organism>
<keyword evidence="5 6" id="KW-0472">Membrane</keyword>
<feature type="transmembrane region" description="Helical" evidence="6">
    <location>
        <begin position="130"/>
        <end position="152"/>
    </location>
</feature>
<dbReference type="AlphaFoldDB" id="A0A3D8SMG9"/>
<keyword evidence="4 6" id="KW-1133">Transmembrane helix</keyword>
<dbReference type="InterPro" id="IPR001248">
    <property type="entry name" value="Pur-cyt_permease"/>
</dbReference>
<comment type="similarity">
    <text evidence="2">Belongs to the purine-cytosine permease (2.A.39) family.</text>
</comment>
<gene>
    <name evidence="7" type="ORF">BP5796_03166</name>
</gene>
<feature type="transmembrane region" description="Helical" evidence="6">
    <location>
        <begin position="298"/>
        <end position="315"/>
    </location>
</feature>
<comment type="caution">
    <text evidence="7">The sequence shown here is derived from an EMBL/GenBank/DDBJ whole genome shotgun (WGS) entry which is preliminary data.</text>
</comment>
<feature type="transmembrane region" description="Helical" evidence="6">
    <location>
        <begin position="335"/>
        <end position="356"/>
    </location>
</feature>
<dbReference type="Proteomes" id="UP000256328">
    <property type="component" value="Unassembled WGS sequence"/>
</dbReference>
<evidence type="ECO:0000313" key="7">
    <source>
        <dbReference type="EMBL" id="RDW87472.1"/>
    </source>
</evidence>
<protein>
    <submittedName>
        <fullName evidence="7">Uracil permease-like protein</fullName>
    </submittedName>
</protein>
<proteinExistence type="inferred from homology"/>
<feature type="transmembrane region" description="Helical" evidence="6">
    <location>
        <begin position="102"/>
        <end position="124"/>
    </location>
</feature>
<evidence type="ECO:0000256" key="5">
    <source>
        <dbReference type="ARBA" id="ARBA00023136"/>
    </source>
</evidence>
<dbReference type="GO" id="GO:0015205">
    <property type="term" value="F:nucleobase transmembrane transporter activity"/>
    <property type="evidence" value="ECO:0007669"/>
    <property type="project" value="TreeGrafter"/>
</dbReference>
<evidence type="ECO:0000256" key="2">
    <source>
        <dbReference type="ARBA" id="ARBA00008974"/>
    </source>
</evidence>
<dbReference type="PANTHER" id="PTHR30618">
    <property type="entry name" value="NCS1 FAMILY PURINE/PYRIMIDINE TRANSPORTER"/>
    <property type="match status" value="1"/>
</dbReference>
<evidence type="ECO:0000256" key="4">
    <source>
        <dbReference type="ARBA" id="ARBA00022989"/>
    </source>
</evidence>
<dbReference type="OrthoDB" id="2018619at2759"/>
<feature type="transmembrane region" description="Helical" evidence="6">
    <location>
        <begin position="538"/>
        <end position="559"/>
    </location>
</feature>
<feature type="transmembrane region" description="Helical" evidence="6">
    <location>
        <begin position="226"/>
        <end position="244"/>
    </location>
</feature>
<evidence type="ECO:0000256" key="3">
    <source>
        <dbReference type="ARBA" id="ARBA00022692"/>
    </source>
</evidence>
<accession>A0A3D8SMG9</accession>
<evidence type="ECO:0000313" key="8">
    <source>
        <dbReference type="Proteomes" id="UP000256328"/>
    </source>
</evidence>
<dbReference type="PANTHER" id="PTHR30618:SF0">
    <property type="entry name" value="PURINE-URACIL PERMEASE NCS1"/>
    <property type="match status" value="1"/>
</dbReference>
<name>A0A3D8SMG9_9HELO</name>
<dbReference type="Pfam" id="PF02133">
    <property type="entry name" value="Transp_cyt_pur"/>
    <property type="match status" value="1"/>
</dbReference>
<feature type="transmembrane region" description="Helical" evidence="6">
    <location>
        <begin position="457"/>
        <end position="475"/>
    </location>
</feature>
<feature type="transmembrane region" description="Helical" evidence="6">
    <location>
        <begin position="256"/>
        <end position="278"/>
    </location>
</feature>
<dbReference type="GO" id="GO:0005886">
    <property type="term" value="C:plasma membrane"/>
    <property type="evidence" value="ECO:0007669"/>
    <property type="project" value="TreeGrafter"/>
</dbReference>
<feature type="transmembrane region" description="Helical" evidence="6">
    <location>
        <begin position="385"/>
        <end position="408"/>
    </location>
</feature>
<dbReference type="Gene3D" id="1.10.4160.10">
    <property type="entry name" value="Hydantoin permease"/>
    <property type="match status" value="1"/>
</dbReference>
<keyword evidence="8" id="KW-1185">Reference proteome</keyword>
<keyword evidence="3 6" id="KW-0812">Transmembrane</keyword>
<dbReference type="EMBL" id="PDLN01000004">
    <property type="protein sequence ID" value="RDW87472.1"/>
    <property type="molecule type" value="Genomic_DNA"/>
</dbReference>
<dbReference type="InterPro" id="IPR045225">
    <property type="entry name" value="Uracil/uridine/allantoin_perm"/>
</dbReference>
<evidence type="ECO:0000256" key="6">
    <source>
        <dbReference type="SAM" id="Phobius"/>
    </source>
</evidence>
<comment type="subcellular location">
    <subcellularLocation>
        <location evidence="1">Membrane</location>
        <topology evidence="1">Multi-pass membrane protein</topology>
    </subcellularLocation>
</comment>